<dbReference type="EMBL" id="RBKV01000001">
    <property type="protein sequence ID" value="RKR96127.1"/>
    <property type="molecule type" value="Genomic_DNA"/>
</dbReference>
<evidence type="ECO:0000256" key="2">
    <source>
        <dbReference type="SAM" id="Phobius"/>
    </source>
</evidence>
<evidence type="ECO:0000313" key="4">
    <source>
        <dbReference type="Proteomes" id="UP000274762"/>
    </source>
</evidence>
<keyword evidence="2" id="KW-1133">Transmembrane helix</keyword>
<feature type="transmembrane region" description="Helical" evidence="2">
    <location>
        <begin position="20"/>
        <end position="42"/>
    </location>
</feature>
<name>A0A495K4B3_WILMA</name>
<accession>A0A495K4B3</accession>
<proteinExistence type="predicted"/>
<dbReference type="AlphaFoldDB" id="A0A495K4B3"/>
<keyword evidence="2" id="KW-0472">Membrane</keyword>
<comment type="caution">
    <text evidence="3">The sequence shown here is derived from an EMBL/GenBank/DDBJ whole genome shotgun (WGS) entry which is preliminary data.</text>
</comment>
<evidence type="ECO:0008006" key="5">
    <source>
        <dbReference type="Google" id="ProtNLM"/>
    </source>
</evidence>
<dbReference type="OrthoDB" id="4751509at2"/>
<evidence type="ECO:0000313" key="3">
    <source>
        <dbReference type="EMBL" id="RKR96127.1"/>
    </source>
</evidence>
<sequence length="198" mass="20676">MSGNFYPTPPPRSPWASPLVIGAVVAGVLVLALAVLLGFLFIPADEKSSASDSSTTAPPPTTTQQVSTKTETVTATTPPTTTPPTISTPRATPTVPGTDWQGFVSGPRCNAAGDPAVMIGQTARSNVVVCQVGTQVGRYYYKGLADGQSTELQFPTRSGDQFVAVNVDTTYEMTPAALTISTNGSVVAAEPMIYYWTN</sequence>
<dbReference type="RefSeq" id="WP_084248443.1">
    <property type="nucleotide sequence ID" value="NZ_CBCRXS010000005.1"/>
</dbReference>
<evidence type="ECO:0000256" key="1">
    <source>
        <dbReference type="SAM" id="MobiDB-lite"/>
    </source>
</evidence>
<reference evidence="3 4" key="1">
    <citation type="submission" date="2018-10" db="EMBL/GenBank/DDBJ databases">
        <title>Sequencing the genomes of 1000 actinobacteria strains.</title>
        <authorList>
            <person name="Klenk H.-P."/>
        </authorList>
    </citation>
    <scope>NUCLEOTIDE SEQUENCE [LARGE SCALE GENOMIC DNA]</scope>
    <source>
        <strain evidence="3 4">DSM 44343</strain>
    </source>
</reference>
<dbReference type="Proteomes" id="UP000274762">
    <property type="component" value="Unassembled WGS sequence"/>
</dbReference>
<organism evidence="3 4">
    <name type="scientific">Williamsia marianensis</name>
    <dbReference type="NCBI Taxonomy" id="85044"/>
    <lineage>
        <taxon>Bacteria</taxon>
        <taxon>Bacillati</taxon>
        <taxon>Actinomycetota</taxon>
        <taxon>Actinomycetes</taxon>
        <taxon>Mycobacteriales</taxon>
        <taxon>Nocardiaceae</taxon>
        <taxon>Williamsia</taxon>
    </lineage>
</organism>
<feature type="compositionally biased region" description="Low complexity" evidence="1">
    <location>
        <begin position="50"/>
        <end position="94"/>
    </location>
</feature>
<gene>
    <name evidence="3" type="ORF">DFJ75_2966</name>
</gene>
<protein>
    <recommendedName>
        <fullName evidence="5">Serine/threonine protein kinase</fullName>
    </recommendedName>
</protein>
<feature type="region of interest" description="Disordered" evidence="1">
    <location>
        <begin position="48"/>
        <end position="100"/>
    </location>
</feature>
<keyword evidence="2" id="KW-0812">Transmembrane</keyword>